<feature type="domain" description="2-oxoacid dehydrogenase acyltransferase catalytic" evidence="5">
    <location>
        <begin position="562"/>
        <end position="645"/>
    </location>
</feature>
<dbReference type="EC" id="2.3.1.-" evidence="4"/>
<dbReference type="HOGENOM" id="CLU_426350_0_0_14"/>
<dbReference type="InterPro" id="IPR001078">
    <property type="entry name" value="2-oxoacid_DH_actylTfrase"/>
</dbReference>
<comment type="similarity">
    <text evidence="2 4">Belongs to the 2-oxoacid dehydrogenase family.</text>
</comment>
<dbReference type="EMBL" id="CP006934">
    <property type="protein sequence ID" value="AHI54040.1"/>
    <property type="molecule type" value="Genomic_DNA"/>
</dbReference>
<dbReference type="AlphaFoldDB" id="W6AB03"/>
<evidence type="ECO:0000313" key="7">
    <source>
        <dbReference type="EMBL" id="AHI54040.1"/>
    </source>
</evidence>
<protein>
    <recommendedName>
        <fullName evidence="4">Dihydrolipoamide acetyltransferase component of pyruvate dehydrogenase complex</fullName>
        <ecNumber evidence="4">2.3.1.-</ecNumber>
    </recommendedName>
</protein>
<dbReference type="STRING" id="1276257.SSABA_v1c06380"/>
<evidence type="ECO:0000256" key="2">
    <source>
        <dbReference type="ARBA" id="ARBA00007317"/>
    </source>
</evidence>
<dbReference type="eggNOG" id="COG0508">
    <property type="taxonomic scope" value="Bacteria"/>
</dbReference>
<gene>
    <name evidence="7" type="ORF">SSABA_v1c06380</name>
</gene>
<dbReference type="SUPFAM" id="SSF52777">
    <property type="entry name" value="CoA-dependent acyltransferases"/>
    <property type="match status" value="1"/>
</dbReference>
<evidence type="ECO:0000259" key="6">
    <source>
        <dbReference type="Pfam" id="PF00364"/>
    </source>
</evidence>
<dbReference type="InterPro" id="IPR023213">
    <property type="entry name" value="CAT-like_dom_sf"/>
</dbReference>
<keyword evidence="8" id="KW-1185">Reference proteome</keyword>
<proteinExistence type="inferred from homology"/>
<keyword evidence="3 4" id="KW-0450">Lipoyl</keyword>
<keyword evidence="4" id="KW-0012">Acyltransferase</keyword>
<accession>W6AB03</accession>
<dbReference type="Gene3D" id="3.30.559.10">
    <property type="entry name" value="Chloramphenicol acetyltransferase-like domain"/>
    <property type="match status" value="1"/>
</dbReference>
<sequence>MNRIKFKTNSNLKGIVEKVYVFDGDIVEKGQVIAKISTQLETFDIIAHVNGVIKNINILESLIVSNGDIIFDIFSEQEVKNIHGTSSVGRTLKDVITEKPRYNAPKYDKRDQEIYENAQTMTMEVLDGEEKSSILVETVNMKTRPINISTTQLKDINLEEQLSEISQEWEEENDTNTLEMNRVRFDDLTSGFDGLTQELKKQANLESQMADDSTLATALLHNEDGFNLPASSLLSDLDKSSTQTNNDDLFEQILAFEDLDDFDVKPTVETSKELSQFEVDFSEKPMVEDLNSNNIKEIPQKTTDFSDHLNDDTMTFNQYQNSDEDEKPQLSEINQDKVAKKEPEKDFLHLSSQDKDDLKESSQNPNFNFKTEIEEIKKSLASDLKETQSEVIDESLFIKNKGDSWEKTIKEFNFLTKTANLDNSKGLNSQFLKKSTNTKSLDKKVNEQVTPSMTIDVEIDLTSLTNLYDLMSRAFLEQGLELSLMAFFIKAILKARQKLLNHKIIPGLEEQNAIQYSLFSVKEMVEAAIFLDAEININELTRRLTDQRQEFQFSGDFPIAPESQISITDFGYLKLTRGQKKLRPGEFFNFGVGHIYQKPVAENNTVFIKNMVVVSMTFNCELVNLIQANNFLQDFSKYIINPGLLI</sequence>
<keyword evidence="4" id="KW-0808">Transferase</keyword>
<evidence type="ECO:0000313" key="8">
    <source>
        <dbReference type="Proteomes" id="UP000019265"/>
    </source>
</evidence>
<organism evidence="7 8">
    <name type="scientific">Spiroplasma sabaudiense Ar-1343</name>
    <dbReference type="NCBI Taxonomy" id="1276257"/>
    <lineage>
        <taxon>Bacteria</taxon>
        <taxon>Bacillati</taxon>
        <taxon>Mycoplasmatota</taxon>
        <taxon>Mollicutes</taxon>
        <taxon>Entomoplasmatales</taxon>
        <taxon>Spiroplasmataceae</taxon>
        <taxon>Spiroplasma</taxon>
    </lineage>
</organism>
<dbReference type="SUPFAM" id="SSF51230">
    <property type="entry name" value="Single hybrid motif"/>
    <property type="match status" value="1"/>
</dbReference>
<dbReference type="GO" id="GO:0016746">
    <property type="term" value="F:acyltransferase activity"/>
    <property type="evidence" value="ECO:0007669"/>
    <property type="project" value="UniProtKB-KW"/>
</dbReference>
<comment type="cofactor">
    <cofactor evidence="1 4">
        <name>(R)-lipoate</name>
        <dbReference type="ChEBI" id="CHEBI:83088"/>
    </cofactor>
</comment>
<dbReference type="InterPro" id="IPR000089">
    <property type="entry name" value="Biotin_lipoyl"/>
</dbReference>
<dbReference type="Gene3D" id="2.40.50.100">
    <property type="match status" value="1"/>
</dbReference>
<dbReference type="KEGG" id="ssab:SSABA_v1c06380"/>
<dbReference type="OrthoDB" id="387237at2"/>
<dbReference type="RefSeq" id="WP_025251179.1">
    <property type="nucleotide sequence ID" value="NZ_CP006934.1"/>
</dbReference>
<dbReference type="Pfam" id="PF00198">
    <property type="entry name" value="2-oxoacid_dh"/>
    <property type="match status" value="1"/>
</dbReference>
<name>W6AB03_9MOLU</name>
<evidence type="ECO:0000259" key="5">
    <source>
        <dbReference type="Pfam" id="PF00198"/>
    </source>
</evidence>
<dbReference type="Pfam" id="PF00364">
    <property type="entry name" value="Biotin_lipoyl"/>
    <property type="match status" value="1"/>
</dbReference>
<dbReference type="PATRIC" id="fig|1276257.3.peg.648"/>
<reference evidence="7 8" key="1">
    <citation type="journal article" date="2014" name="Genome Biol. Evol.">
        <title>Molecular evolution of the substrate utilization strategies and putative virulence factors in mosquito-associated Spiroplasma species.</title>
        <authorList>
            <person name="Chang T.H."/>
            <person name="Lo W.S."/>
            <person name="Ku C."/>
            <person name="Chen L.L."/>
            <person name="Kuo C.H."/>
        </authorList>
    </citation>
    <scope>NUCLEOTIDE SEQUENCE [LARGE SCALE GENOMIC DNA]</scope>
    <source>
        <strain evidence="7">Ar-1343</strain>
    </source>
</reference>
<feature type="domain" description="Lipoyl-binding" evidence="6">
    <location>
        <begin position="14"/>
        <end position="73"/>
    </location>
</feature>
<dbReference type="InterPro" id="IPR011053">
    <property type="entry name" value="Single_hybrid_motif"/>
</dbReference>
<evidence type="ECO:0000256" key="1">
    <source>
        <dbReference type="ARBA" id="ARBA00001938"/>
    </source>
</evidence>
<dbReference type="Proteomes" id="UP000019265">
    <property type="component" value="Chromosome"/>
</dbReference>
<evidence type="ECO:0000256" key="3">
    <source>
        <dbReference type="ARBA" id="ARBA00022823"/>
    </source>
</evidence>
<evidence type="ECO:0000256" key="4">
    <source>
        <dbReference type="RuleBase" id="RU003423"/>
    </source>
</evidence>